<evidence type="ECO:0000259" key="4">
    <source>
        <dbReference type="PROSITE" id="PS50011"/>
    </source>
</evidence>
<organism evidence="5 6">
    <name type="scientific">Allacma fusca</name>
    <dbReference type="NCBI Taxonomy" id="39272"/>
    <lineage>
        <taxon>Eukaryota</taxon>
        <taxon>Metazoa</taxon>
        <taxon>Ecdysozoa</taxon>
        <taxon>Arthropoda</taxon>
        <taxon>Hexapoda</taxon>
        <taxon>Collembola</taxon>
        <taxon>Symphypleona</taxon>
        <taxon>Sminthuridae</taxon>
        <taxon>Allacma</taxon>
    </lineage>
</organism>
<evidence type="ECO:0000256" key="1">
    <source>
        <dbReference type="ARBA" id="ARBA00001436"/>
    </source>
</evidence>
<dbReference type="AlphaFoldDB" id="A0A8J2L7V2"/>
<feature type="non-terminal residue" evidence="5">
    <location>
        <position position="1"/>
    </location>
</feature>
<gene>
    <name evidence="5" type="ORF">AFUS01_LOCUS36868</name>
</gene>
<keyword evidence="2" id="KW-0547">Nucleotide-binding</keyword>
<dbReference type="GO" id="GO:0004383">
    <property type="term" value="F:guanylate cyclase activity"/>
    <property type="evidence" value="ECO:0007669"/>
    <property type="project" value="UniProtKB-EC"/>
</dbReference>
<dbReference type="EMBL" id="CAJVCH010541294">
    <property type="protein sequence ID" value="CAG7826833.1"/>
    <property type="molecule type" value="Genomic_DNA"/>
</dbReference>
<dbReference type="GO" id="GO:0004016">
    <property type="term" value="F:adenylate cyclase activity"/>
    <property type="evidence" value="ECO:0007669"/>
    <property type="project" value="TreeGrafter"/>
</dbReference>
<reference evidence="5" key="1">
    <citation type="submission" date="2021-06" db="EMBL/GenBank/DDBJ databases">
        <authorList>
            <person name="Hodson N. C."/>
            <person name="Mongue J. A."/>
            <person name="Jaron S. K."/>
        </authorList>
    </citation>
    <scope>NUCLEOTIDE SEQUENCE</scope>
</reference>
<dbReference type="GO" id="GO:0005886">
    <property type="term" value="C:plasma membrane"/>
    <property type="evidence" value="ECO:0007669"/>
    <property type="project" value="TreeGrafter"/>
</dbReference>
<dbReference type="InterPro" id="IPR000719">
    <property type="entry name" value="Prot_kinase_dom"/>
</dbReference>
<evidence type="ECO:0000313" key="5">
    <source>
        <dbReference type="EMBL" id="CAG7826833.1"/>
    </source>
</evidence>
<dbReference type="InterPro" id="IPR050401">
    <property type="entry name" value="Cyclic_nucleotide_synthase"/>
</dbReference>
<dbReference type="GO" id="GO:0007168">
    <property type="term" value="P:receptor guanylyl cyclase signaling pathway"/>
    <property type="evidence" value="ECO:0007669"/>
    <property type="project" value="TreeGrafter"/>
</dbReference>
<evidence type="ECO:0000313" key="6">
    <source>
        <dbReference type="Proteomes" id="UP000708208"/>
    </source>
</evidence>
<evidence type="ECO:0000256" key="2">
    <source>
        <dbReference type="ARBA" id="ARBA00022741"/>
    </source>
</evidence>
<dbReference type="PANTHER" id="PTHR11920">
    <property type="entry name" value="GUANYLYL CYCLASE"/>
    <property type="match status" value="1"/>
</dbReference>
<protein>
    <recommendedName>
        <fullName evidence="4">Protein kinase domain-containing protein</fullName>
    </recommendedName>
</protein>
<dbReference type="GO" id="GO:0004672">
    <property type="term" value="F:protein kinase activity"/>
    <property type="evidence" value="ECO:0007669"/>
    <property type="project" value="InterPro"/>
</dbReference>
<dbReference type="OrthoDB" id="5984008at2759"/>
<evidence type="ECO:0000256" key="3">
    <source>
        <dbReference type="ARBA" id="ARBA00023239"/>
    </source>
</evidence>
<dbReference type="Proteomes" id="UP000708208">
    <property type="component" value="Unassembled WGS sequence"/>
</dbReference>
<dbReference type="Pfam" id="PF07714">
    <property type="entry name" value="PK_Tyr_Ser-Thr"/>
    <property type="match status" value="1"/>
</dbReference>
<dbReference type="GO" id="GO:0001653">
    <property type="term" value="F:peptide receptor activity"/>
    <property type="evidence" value="ECO:0007669"/>
    <property type="project" value="TreeGrafter"/>
</dbReference>
<feature type="domain" description="Protein kinase" evidence="4">
    <location>
        <begin position="1"/>
        <end position="301"/>
    </location>
</feature>
<dbReference type="PANTHER" id="PTHR11920:SF335">
    <property type="entry name" value="GUANYLATE CYCLASE"/>
    <property type="match status" value="1"/>
</dbReference>
<dbReference type="InterPro" id="IPR001245">
    <property type="entry name" value="Ser-Thr/Tyr_kinase_cat_dom"/>
</dbReference>
<proteinExistence type="predicted"/>
<accession>A0A8J2L7V2</accession>
<keyword evidence="6" id="KW-1185">Reference proteome</keyword>
<dbReference type="PROSITE" id="PS50011">
    <property type="entry name" value="PROTEIN_KINASE_DOM"/>
    <property type="match status" value="1"/>
</dbReference>
<sequence length="341" mass="38282">LREIRHENLNAFIGACLYDEGILLIQEYCSRGSIKDILDNGDLKLDDMFVSSLMGDLLRGLSYLHDSSQFRFHGNLKPTNCLVDSRWVLRLSDFGLTFARSGHYVSHHAEIITTPGNMVSGKMVNNVTTTRISFANTTTTTSITRTGSGTYNSSVRSTPRAVRIVTSPYLPPEFSDIFKNTQNRSVVIDNHRKGDMYSLGVILWELLKRESLATFLGIKDEREIRAEICQKGNSFWPQTLAILNSEAQLQPVATNTGNCSAGTIIPSGVLDCLKDCLSFDPDQRPDIKSVRLRLRPLHKGMRSNIFDIMIGLMEKYANNLEILVDDRTKQLSEEKRKTGSV</sequence>
<name>A0A8J2L7V2_9HEXA</name>
<comment type="caution">
    <text evidence="5">The sequence shown here is derived from an EMBL/GenBank/DDBJ whole genome shotgun (WGS) entry which is preliminary data.</text>
</comment>
<comment type="catalytic activity">
    <reaction evidence="1">
        <text>GTP = 3',5'-cyclic GMP + diphosphate</text>
        <dbReference type="Rhea" id="RHEA:13665"/>
        <dbReference type="ChEBI" id="CHEBI:33019"/>
        <dbReference type="ChEBI" id="CHEBI:37565"/>
        <dbReference type="ChEBI" id="CHEBI:57746"/>
        <dbReference type="EC" id="4.6.1.2"/>
    </reaction>
</comment>
<keyword evidence="3" id="KW-0456">Lyase</keyword>
<dbReference type="GO" id="GO:0005524">
    <property type="term" value="F:ATP binding"/>
    <property type="evidence" value="ECO:0007669"/>
    <property type="project" value="InterPro"/>
</dbReference>